<evidence type="ECO:0000313" key="2">
    <source>
        <dbReference type="EMBL" id="KAA1118531.1"/>
    </source>
</evidence>
<evidence type="ECO:0000256" key="1">
    <source>
        <dbReference type="SAM" id="MobiDB-lite"/>
    </source>
</evidence>
<protein>
    <submittedName>
        <fullName evidence="2">Uncharacterized protein</fullName>
    </submittedName>
</protein>
<name>A0A5B0QZ11_PUCGR</name>
<feature type="region of interest" description="Disordered" evidence="1">
    <location>
        <begin position="31"/>
        <end position="52"/>
    </location>
</feature>
<reference evidence="2 3" key="1">
    <citation type="submission" date="2019-05" db="EMBL/GenBank/DDBJ databases">
        <title>Emergence of the Ug99 lineage of the wheat stem rust pathogen through somatic hybridization.</title>
        <authorList>
            <person name="Li F."/>
            <person name="Upadhyaya N.M."/>
            <person name="Sperschneider J."/>
            <person name="Matny O."/>
            <person name="Nguyen-Phuc H."/>
            <person name="Mago R."/>
            <person name="Raley C."/>
            <person name="Miller M.E."/>
            <person name="Silverstein K.A.T."/>
            <person name="Henningsen E."/>
            <person name="Hirsch C.D."/>
            <person name="Visser B."/>
            <person name="Pretorius Z.A."/>
            <person name="Steffenson B.J."/>
            <person name="Schwessinger B."/>
            <person name="Dodds P.N."/>
            <person name="Figueroa M."/>
        </authorList>
    </citation>
    <scope>NUCLEOTIDE SEQUENCE [LARGE SCALE GENOMIC DNA]</scope>
    <source>
        <strain evidence="2 3">Ug99</strain>
    </source>
</reference>
<dbReference type="AlphaFoldDB" id="A0A5B0QZ11"/>
<proteinExistence type="predicted"/>
<sequence length="52" mass="5647">MSGFGIDLFERENPPLGMGYHSATENCHIHTIGPQPEKPTLIGRAKPADLSD</sequence>
<evidence type="ECO:0000313" key="3">
    <source>
        <dbReference type="Proteomes" id="UP000325313"/>
    </source>
</evidence>
<comment type="caution">
    <text evidence="2">The sequence shown here is derived from an EMBL/GenBank/DDBJ whole genome shotgun (WGS) entry which is preliminary data.</text>
</comment>
<accession>A0A5B0QZ11</accession>
<dbReference type="Proteomes" id="UP000325313">
    <property type="component" value="Unassembled WGS sequence"/>
</dbReference>
<gene>
    <name evidence="2" type="ORF">PGTUg99_013234</name>
</gene>
<organism evidence="2 3">
    <name type="scientific">Puccinia graminis f. sp. tritici</name>
    <dbReference type="NCBI Taxonomy" id="56615"/>
    <lineage>
        <taxon>Eukaryota</taxon>
        <taxon>Fungi</taxon>
        <taxon>Dikarya</taxon>
        <taxon>Basidiomycota</taxon>
        <taxon>Pucciniomycotina</taxon>
        <taxon>Pucciniomycetes</taxon>
        <taxon>Pucciniales</taxon>
        <taxon>Pucciniaceae</taxon>
        <taxon>Puccinia</taxon>
    </lineage>
</organism>
<dbReference type="EMBL" id="VDEP01000248">
    <property type="protein sequence ID" value="KAA1118531.1"/>
    <property type="molecule type" value="Genomic_DNA"/>
</dbReference>